<dbReference type="OrthoDB" id="9836631at2"/>
<dbReference type="Proteomes" id="UP000326202">
    <property type="component" value="Chromosome"/>
</dbReference>
<dbReference type="AlphaFoldDB" id="A0A5J6MKU0"/>
<reference evidence="1 2" key="1">
    <citation type="submission" date="2019-08" db="EMBL/GenBank/DDBJ databases">
        <title>Hyperibacter terrae gen. nov., sp. nov. and Hyperibacter viscosus sp. nov., two new members in the family Rhodospirillaceae isolated from the rhizosphere of Hypericum perforatum.</title>
        <authorList>
            <person name="Noviana Z."/>
        </authorList>
    </citation>
    <scope>NUCLEOTIDE SEQUENCE [LARGE SCALE GENOMIC DNA]</scope>
    <source>
        <strain evidence="1 2">R5913</strain>
    </source>
</reference>
<evidence type="ECO:0000313" key="2">
    <source>
        <dbReference type="Proteomes" id="UP000326202"/>
    </source>
</evidence>
<protein>
    <submittedName>
        <fullName evidence="1">Uncharacterized protein</fullName>
    </submittedName>
</protein>
<dbReference type="KEGG" id="htq:FRZ44_35170"/>
<organism evidence="1 2">
    <name type="scientific">Hypericibacter terrae</name>
    <dbReference type="NCBI Taxonomy" id="2602015"/>
    <lineage>
        <taxon>Bacteria</taxon>
        <taxon>Pseudomonadati</taxon>
        <taxon>Pseudomonadota</taxon>
        <taxon>Alphaproteobacteria</taxon>
        <taxon>Rhodospirillales</taxon>
        <taxon>Dongiaceae</taxon>
        <taxon>Hypericibacter</taxon>
    </lineage>
</organism>
<proteinExistence type="predicted"/>
<sequence length="149" mass="16208">MSRVLVARSVAGGDRFSEANAIGRSSLFPLERDLLDAIVGQALGGNEMWRRQIGHLRVSRRRFSATGFQSVFTLSDPAMMVVPFVANEVVSGWIRTDLPGGQGIGHVLYIERGMMVMLEGAVPGEDFPVEIGAYEIVDDRDGARKSRAG</sequence>
<gene>
    <name evidence="1" type="ORF">FRZ44_35170</name>
</gene>
<dbReference type="RefSeq" id="WP_151178398.1">
    <property type="nucleotide sequence ID" value="NZ_CP042906.1"/>
</dbReference>
<name>A0A5J6MKU0_9PROT</name>
<dbReference type="EMBL" id="CP042906">
    <property type="protein sequence ID" value="QEX18212.1"/>
    <property type="molecule type" value="Genomic_DNA"/>
</dbReference>
<keyword evidence="2" id="KW-1185">Reference proteome</keyword>
<evidence type="ECO:0000313" key="1">
    <source>
        <dbReference type="EMBL" id="QEX18212.1"/>
    </source>
</evidence>
<accession>A0A5J6MKU0</accession>